<protein>
    <submittedName>
        <fullName evidence="1">Uncharacterized protein</fullName>
    </submittedName>
</protein>
<name>A0AAQ4FP73_AMBAM</name>
<reference evidence="1 2" key="1">
    <citation type="journal article" date="2023" name="Arcadia Sci">
        <title>De novo assembly of a long-read Amblyomma americanum tick genome.</title>
        <authorList>
            <person name="Chou S."/>
            <person name="Poskanzer K.E."/>
            <person name="Rollins M."/>
            <person name="Thuy-Boun P.S."/>
        </authorList>
    </citation>
    <scope>NUCLEOTIDE SEQUENCE [LARGE SCALE GENOMIC DNA]</scope>
    <source>
        <strain evidence="1">F_SG_1</strain>
        <tissue evidence="1">Salivary glands</tissue>
    </source>
</reference>
<evidence type="ECO:0000313" key="2">
    <source>
        <dbReference type="Proteomes" id="UP001321473"/>
    </source>
</evidence>
<proteinExistence type="predicted"/>
<comment type="caution">
    <text evidence="1">The sequence shown here is derived from an EMBL/GenBank/DDBJ whole genome shotgun (WGS) entry which is preliminary data.</text>
</comment>
<organism evidence="1 2">
    <name type="scientific">Amblyomma americanum</name>
    <name type="common">Lone star tick</name>
    <dbReference type="NCBI Taxonomy" id="6943"/>
    <lineage>
        <taxon>Eukaryota</taxon>
        <taxon>Metazoa</taxon>
        <taxon>Ecdysozoa</taxon>
        <taxon>Arthropoda</taxon>
        <taxon>Chelicerata</taxon>
        <taxon>Arachnida</taxon>
        <taxon>Acari</taxon>
        <taxon>Parasitiformes</taxon>
        <taxon>Ixodida</taxon>
        <taxon>Ixodoidea</taxon>
        <taxon>Ixodidae</taxon>
        <taxon>Amblyomminae</taxon>
        <taxon>Amblyomma</taxon>
    </lineage>
</organism>
<accession>A0AAQ4FP73</accession>
<gene>
    <name evidence="1" type="ORF">V5799_021835</name>
</gene>
<dbReference type="AlphaFoldDB" id="A0AAQ4FP73"/>
<keyword evidence="2" id="KW-1185">Reference proteome</keyword>
<sequence>MEAAATFYPTRYRRAGTDQSNIVQLCILPENNEAGSIPSWSHSFLHSVRRQSWSGDNRAGRGSQSFL</sequence>
<evidence type="ECO:0000313" key="1">
    <source>
        <dbReference type="EMBL" id="KAK8788388.1"/>
    </source>
</evidence>
<dbReference type="EMBL" id="JARKHS020000845">
    <property type="protein sequence ID" value="KAK8788388.1"/>
    <property type="molecule type" value="Genomic_DNA"/>
</dbReference>
<dbReference type="Proteomes" id="UP001321473">
    <property type="component" value="Unassembled WGS sequence"/>
</dbReference>